<proteinExistence type="predicted"/>
<dbReference type="EMBL" id="JBHUEL010000004">
    <property type="protein sequence ID" value="MFD1766372.1"/>
    <property type="molecule type" value="Genomic_DNA"/>
</dbReference>
<gene>
    <name evidence="2" type="ORF">ACFSAG_05905</name>
</gene>
<evidence type="ECO:0000256" key="1">
    <source>
        <dbReference type="SAM" id="SignalP"/>
    </source>
</evidence>
<name>A0ABW4MFP9_9SPHN</name>
<evidence type="ECO:0000313" key="2">
    <source>
        <dbReference type="EMBL" id="MFD1766372.1"/>
    </source>
</evidence>
<feature type="signal peptide" evidence="1">
    <location>
        <begin position="1"/>
        <end position="22"/>
    </location>
</feature>
<feature type="chain" id="PRO_5047108883" evidence="1">
    <location>
        <begin position="23"/>
        <end position="206"/>
    </location>
</feature>
<keyword evidence="3" id="KW-1185">Reference proteome</keyword>
<keyword evidence="1" id="KW-0732">Signal</keyword>
<dbReference type="Proteomes" id="UP001597215">
    <property type="component" value="Unassembled WGS sequence"/>
</dbReference>
<reference evidence="3" key="1">
    <citation type="journal article" date="2019" name="Int. J. Syst. Evol. Microbiol.">
        <title>The Global Catalogue of Microorganisms (GCM) 10K type strain sequencing project: providing services to taxonomists for standard genome sequencing and annotation.</title>
        <authorList>
            <consortium name="The Broad Institute Genomics Platform"/>
            <consortium name="The Broad Institute Genome Sequencing Center for Infectious Disease"/>
            <person name="Wu L."/>
            <person name="Ma J."/>
        </authorList>
    </citation>
    <scope>NUCLEOTIDE SEQUENCE [LARGE SCALE GENOMIC DNA]</scope>
    <source>
        <strain evidence="3">CGMCC 1.12449</strain>
    </source>
</reference>
<accession>A0ABW4MFP9</accession>
<sequence>MKFIPFAISLFALVGVSMPLKAEWTALVSNEQLPVAGKSMKVQPMAGWNRSSAKPSSRSERWTRDGLALNELTFFADVRDGEALYYKPLMAEKDLPKFRSAMLPTEIVELFENSNRMILASSVFTIGKVEPASLGIHSGVRFTYEYAAPDEGLSRKGEGVAAVVDGRLYLVNFVAPAIHYFDRDISEIRQMISTLQLRPPKRTGGR</sequence>
<organism evidence="2 3">
    <name type="scientific">Sphingorhabdus buctiana</name>
    <dbReference type="NCBI Taxonomy" id="1508805"/>
    <lineage>
        <taxon>Bacteria</taxon>
        <taxon>Pseudomonadati</taxon>
        <taxon>Pseudomonadota</taxon>
        <taxon>Alphaproteobacteria</taxon>
        <taxon>Sphingomonadales</taxon>
        <taxon>Sphingomonadaceae</taxon>
        <taxon>Sphingorhabdus</taxon>
    </lineage>
</organism>
<protein>
    <submittedName>
        <fullName evidence="2">Uncharacterized protein</fullName>
    </submittedName>
</protein>
<comment type="caution">
    <text evidence="2">The sequence shown here is derived from an EMBL/GenBank/DDBJ whole genome shotgun (WGS) entry which is preliminary data.</text>
</comment>
<evidence type="ECO:0000313" key="3">
    <source>
        <dbReference type="Proteomes" id="UP001597215"/>
    </source>
</evidence>